<evidence type="ECO:0000313" key="5">
    <source>
        <dbReference type="Proteomes" id="UP001551695"/>
    </source>
</evidence>
<dbReference type="InterPro" id="IPR055797">
    <property type="entry name" value="DUF7373"/>
</dbReference>
<dbReference type="Proteomes" id="UP001551695">
    <property type="component" value="Unassembled WGS sequence"/>
</dbReference>
<dbReference type="Pfam" id="PF24088">
    <property type="entry name" value="DUF7373"/>
    <property type="match status" value="1"/>
</dbReference>
<comment type="caution">
    <text evidence="4">The sequence shown here is derived from an EMBL/GenBank/DDBJ whole genome shotgun (WGS) entry which is preliminary data.</text>
</comment>
<reference evidence="4 5" key="1">
    <citation type="submission" date="2024-06" db="EMBL/GenBank/DDBJ databases">
        <title>The Natural Products Discovery Center: Release of the First 8490 Sequenced Strains for Exploring Actinobacteria Biosynthetic Diversity.</title>
        <authorList>
            <person name="Kalkreuter E."/>
            <person name="Kautsar S.A."/>
            <person name="Yang D."/>
            <person name="Bader C.D."/>
            <person name="Teijaro C.N."/>
            <person name="Fluegel L."/>
            <person name="Davis C.M."/>
            <person name="Simpson J.R."/>
            <person name="Lauterbach L."/>
            <person name="Steele A.D."/>
            <person name="Gui C."/>
            <person name="Meng S."/>
            <person name="Li G."/>
            <person name="Viehrig K."/>
            <person name="Ye F."/>
            <person name="Su P."/>
            <person name="Kiefer A.F."/>
            <person name="Nichols A."/>
            <person name="Cepeda A.J."/>
            <person name="Yan W."/>
            <person name="Fan B."/>
            <person name="Jiang Y."/>
            <person name="Adhikari A."/>
            <person name="Zheng C.-J."/>
            <person name="Schuster L."/>
            <person name="Cowan T.M."/>
            <person name="Smanski M.J."/>
            <person name="Chevrette M.G."/>
            <person name="De Carvalho L.P.S."/>
            <person name="Shen B."/>
        </authorList>
    </citation>
    <scope>NUCLEOTIDE SEQUENCE [LARGE SCALE GENOMIC DNA]</scope>
    <source>
        <strain evidence="4 5">NPDC050403</strain>
    </source>
</reference>
<feature type="chain" id="PRO_5047104798" evidence="1">
    <location>
        <begin position="32"/>
        <end position="403"/>
    </location>
</feature>
<accession>A0ABV3FNI8</accession>
<organism evidence="4 5">
    <name type="scientific">Nocardia aurea</name>
    <dbReference type="NCBI Taxonomy" id="2144174"/>
    <lineage>
        <taxon>Bacteria</taxon>
        <taxon>Bacillati</taxon>
        <taxon>Actinomycetota</taxon>
        <taxon>Actinomycetes</taxon>
        <taxon>Mycobacteriales</taxon>
        <taxon>Nocardiaceae</taxon>
        <taxon>Nocardia</taxon>
    </lineage>
</organism>
<dbReference type="RefSeq" id="WP_355091011.1">
    <property type="nucleotide sequence ID" value="NZ_JBEXKW010000115.1"/>
</dbReference>
<feature type="signal peptide" evidence="1">
    <location>
        <begin position="1"/>
        <end position="31"/>
    </location>
</feature>
<gene>
    <name evidence="4" type="ORF">AB0I48_05435</name>
</gene>
<protein>
    <submittedName>
        <fullName evidence="4">Uncharacterized protein</fullName>
    </submittedName>
</protein>
<name>A0ABV3FNI8_9NOCA</name>
<evidence type="ECO:0000256" key="1">
    <source>
        <dbReference type="SAM" id="SignalP"/>
    </source>
</evidence>
<keyword evidence="1" id="KW-0732">Signal</keyword>
<evidence type="ECO:0000259" key="2">
    <source>
        <dbReference type="Pfam" id="PF24088"/>
    </source>
</evidence>
<dbReference type="EMBL" id="JBFAKC010000002">
    <property type="protein sequence ID" value="MEV0706989.1"/>
    <property type="molecule type" value="Genomic_DNA"/>
</dbReference>
<feature type="domain" description="DUF7373" evidence="2">
    <location>
        <begin position="52"/>
        <end position="252"/>
    </location>
</feature>
<sequence>MVRRSRITLLAAGVALASLLTGCGVTGTPVAGEPDVRTLEVGPYPVDRHRYDQDSHGRGALLEGIRMADAVVPSVRIDSSLTAGVYSDVVSDVDSAVYGFLAEVAKPVLERYDMVVAYRTIGADRPFQPFAQEQTGPTPDTVVLQSLMRFRSAAVAQQAARDLEDTDFQVAPDQNRRVRHPDYPDALIHWRPGVPNMGTFVAIGEYVLFVFVQRQNADEQNLLGWVGATLRAEIPTAKAFAPTAIDKLDTLRVDPDDLLARVVVEDRDRELDPETFSVHPPSAIVHGASNQAVAGRMLEETGIEAAGGIDNSVVYRLRDASGAPALIAYLRANSGDAFDPVDAPHDVPGATCQHLNHRGDSETHYRYVCFVSYKRYVAGVAGDSEADVRQRVAAQYALLANSL</sequence>
<evidence type="ECO:0000313" key="4">
    <source>
        <dbReference type="EMBL" id="MEV0706989.1"/>
    </source>
</evidence>
<evidence type="ECO:0000259" key="3">
    <source>
        <dbReference type="Pfam" id="PF24092"/>
    </source>
</evidence>
<keyword evidence="5" id="KW-1185">Reference proteome</keyword>
<proteinExistence type="predicted"/>
<dbReference type="PROSITE" id="PS51257">
    <property type="entry name" value="PROKAR_LIPOPROTEIN"/>
    <property type="match status" value="1"/>
</dbReference>
<feature type="domain" description="DUF7373" evidence="3">
    <location>
        <begin position="258"/>
        <end position="402"/>
    </location>
</feature>
<dbReference type="InterPro" id="IPR056463">
    <property type="entry name" value="DUF7373_C"/>
</dbReference>
<dbReference type="Pfam" id="PF24092">
    <property type="entry name" value="DUF7373_C"/>
    <property type="match status" value="1"/>
</dbReference>